<evidence type="ECO:0000313" key="2">
    <source>
        <dbReference type="EMBL" id="BCE68243.1"/>
    </source>
</evidence>
<name>A0A810A7T0_9BRAD</name>
<dbReference type="EMBL" id="AP023096">
    <property type="protein sequence ID" value="BCE68243.1"/>
    <property type="molecule type" value="Genomic_DNA"/>
</dbReference>
<dbReference type="Pfam" id="PF13481">
    <property type="entry name" value="AAA_25"/>
    <property type="match status" value="1"/>
</dbReference>
<proteinExistence type="predicted"/>
<dbReference type="EMBL" id="AP023095">
    <property type="protein sequence ID" value="BCE59560.1"/>
    <property type="molecule type" value="Genomic_DNA"/>
</dbReference>
<dbReference type="RefSeq" id="WP_182869441.1">
    <property type="nucleotide sequence ID" value="NZ_AP022638.1"/>
</dbReference>
<accession>A0A810A7T0</accession>
<protein>
    <submittedName>
        <fullName evidence="1">Uncharacterized protein</fullName>
    </submittedName>
</protein>
<evidence type="ECO:0000313" key="1">
    <source>
        <dbReference type="EMBL" id="BCE59560.1"/>
    </source>
</evidence>
<organism evidence="1">
    <name type="scientific">Bradyrhizobium diazoefficiens</name>
    <dbReference type="NCBI Taxonomy" id="1355477"/>
    <lineage>
        <taxon>Bacteria</taxon>
        <taxon>Pseudomonadati</taxon>
        <taxon>Pseudomonadota</taxon>
        <taxon>Alphaproteobacteria</taxon>
        <taxon>Hyphomicrobiales</taxon>
        <taxon>Nitrobacteraceae</taxon>
        <taxon>Bradyrhizobium</taxon>
    </lineage>
</organism>
<sequence>MNAQNILKPNADAISAFLYVLFAPSVVLHYANAWIEIVCAKPGAPLNTGYFFSAHDLKAIVAFVVKKNSAGYNCYVGAAVRHGEKPESGRASKQHFCLGTHFWVDCDNAGDYERLVSLCKKNGLQPNMEIATGTQPHHRAQVFFKCAGPITEGRQLESGNTALRDFFESDHVQNYDRVMRIAGTISYPKAEKVARGYATELTSLRIERDAPGYSVEKLCSLRPAKTTTANRASISTSVARTDYYDLFQQFADEQHRAAGRLTDGDMDALLEKHPNGEGANWHNDMLAVTWELLCRGYEPYVIQKTIGLACKKGSDDPDIGRLVYKKWEEFQAQKREAEHSDAEEREPSARHKRPLIIATPYAWTASENIPPREFLYGCRLIRKYATATIAPGGVGKTALEVAEVLSMVSGKALLGVQTPQLRVWLWSLEDPREEMVRRIQATAKHYNLTAENIADRLFLDSGREQPLVIAEMQRNGVVIYRPVVEALIAQLKERAIDILIIDPFVSCHRVTENDNNAIDAVTKEWARVADAANCAVELVHHVRKGEQEITVESARGGGSFGDACRMVRVINRMTEQQAKDTGISNRRIYFRTYLDKNNLAPPADKSEWYKLVSVDLGNGPLGGAGGDSIGVVTKWEWPDATKDLTGRDFERVAGAIRAGNWRADIQAKQWVGRAVAKALALDLDDRAKKAAVKQLIKYWIGTGALVVVKRETEKREMKEFVEVSEKVE</sequence>
<dbReference type="AlphaFoldDB" id="A0A810A7T0"/>
<dbReference type="InterPro" id="IPR027417">
    <property type="entry name" value="P-loop_NTPase"/>
</dbReference>
<gene>
    <name evidence="1" type="ORF">XF5B_70720</name>
    <name evidence="2" type="ORF">XF6B_70420</name>
</gene>
<reference evidence="1" key="1">
    <citation type="submission" date="2020-05" db="EMBL/GenBank/DDBJ databases">
        <title>Complete genome sequence of Bradyrhizobium diazoefficiens XF5 isolated from soybean nodule.</title>
        <authorList>
            <person name="Noda R."/>
            <person name="Kakizaki K."/>
            <person name="Minamisawa K."/>
        </authorList>
    </citation>
    <scope>NUCLEOTIDE SEQUENCE</scope>
    <source>
        <strain evidence="1">XF5</strain>
    </source>
</reference>
<dbReference type="SUPFAM" id="SSF52540">
    <property type="entry name" value="P-loop containing nucleoside triphosphate hydrolases"/>
    <property type="match status" value="1"/>
</dbReference>
<dbReference type="Gene3D" id="3.40.50.300">
    <property type="entry name" value="P-loop containing nucleotide triphosphate hydrolases"/>
    <property type="match status" value="1"/>
</dbReference>
<reference evidence="2" key="2">
    <citation type="submission" date="2020-05" db="EMBL/GenBank/DDBJ databases">
        <title>Complete genome sequence of Bradyrhizobium diazoefficiens XF6 isolated from soybean nodule.</title>
        <authorList>
            <person name="Noda R."/>
            <person name="Kakizaki K."/>
            <person name="Minamisawa K."/>
        </authorList>
    </citation>
    <scope>NUCLEOTIDE SEQUENCE</scope>
    <source>
        <strain evidence="2">XF6</strain>
    </source>
</reference>